<dbReference type="Proteomes" id="UP000224563">
    <property type="component" value="Unassembled WGS sequence"/>
</dbReference>
<dbReference type="AlphaFoldDB" id="A0A2G3E2G3"/>
<gene>
    <name evidence="1" type="ORF">CSX02_07800</name>
</gene>
<dbReference type="RefSeq" id="WP_207653765.1">
    <property type="nucleotide sequence ID" value="NZ_PDYG01000053.1"/>
</dbReference>
<sequence>FLGNVEIPIRPRYVHGFAKDFGWYRLEESILCYLFKSWKGKTYYEENGLYYPSEIYKENDDE</sequence>
<reference evidence="1 2" key="1">
    <citation type="submission" date="2017-10" db="EMBL/GenBank/DDBJ databases">
        <title>Resolving the taxonomy of Roseburia spp., Eubacterium rectale and Agathobacter spp. through phylogenomic analysis.</title>
        <authorList>
            <person name="Sheridan P.O."/>
            <person name="Walker A.W."/>
            <person name="Duncan S.H."/>
            <person name="Scott K.P."/>
            <person name="Toole P.W.O."/>
            <person name="Luis P."/>
            <person name="Flint H.J."/>
        </authorList>
    </citation>
    <scope>NUCLEOTIDE SEQUENCE [LARGE SCALE GENOMIC DNA]</scope>
    <source>
        <strain evidence="1 2">JK623</strain>
    </source>
</reference>
<reference evidence="1 2" key="2">
    <citation type="submission" date="2017-10" db="EMBL/GenBank/DDBJ databases">
        <authorList>
            <person name="Banno H."/>
            <person name="Chua N.-H."/>
        </authorList>
    </citation>
    <scope>NUCLEOTIDE SEQUENCE [LARGE SCALE GENOMIC DNA]</scope>
    <source>
        <strain evidence="1 2">JK623</strain>
    </source>
</reference>
<dbReference type="EMBL" id="PDYG01000053">
    <property type="protein sequence ID" value="PHU37462.1"/>
    <property type="molecule type" value="Genomic_DNA"/>
</dbReference>
<evidence type="ECO:0000313" key="1">
    <source>
        <dbReference type="EMBL" id="PHU37462.1"/>
    </source>
</evidence>
<organism evidence="1 2">
    <name type="scientific">Agathobacter ruminis</name>
    <dbReference type="NCBI Taxonomy" id="1712665"/>
    <lineage>
        <taxon>Bacteria</taxon>
        <taxon>Bacillati</taxon>
        <taxon>Bacillota</taxon>
        <taxon>Clostridia</taxon>
        <taxon>Lachnospirales</taxon>
        <taxon>Lachnospiraceae</taxon>
        <taxon>Agathobacter</taxon>
    </lineage>
</organism>
<name>A0A2G3E2G3_9FIRM</name>
<feature type="non-terminal residue" evidence="1">
    <location>
        <position position="1"/>
    </location>
</feature>
<comment type="caution">
    <text evidence="1">The sequence shown here is derived from an EMBL/GenBank/DDBJ whole genome shotgun (WGS) entry which is preliminary data.</text>
</comment>
<protein>
    <submittedName>
        <fullName evidence="1">Uncharacterized protein</fullName>
    </submittedName>
</protein>
<keyword evidence="2" id="KW-1185">Reference proteome</keyword>
<accession>A0A2G3E2G3</accession>
<proteinExistence type="predicted"/>
<evidence type="ECO:0000313" key="2">
    <source>
        <dbReference type="Proteomes" id="UP000224563"/>
    </source>
</evidence>